<protein>
    <submittedName>
        <fullName evidence="1">Uncharacterized protein</fullName>
    </submittedName>
</protein>
<accession>A0AAN7AF39</accession>
<reference evidence="1" key="1">
    <citation type="journal article" date="2023" name="Mol. Phylogenet. Evol.">
        <title>Genome-scale phylogeny and comparative genomics of the fungal order Sordariales.</title>
        <authorList>
            <person name="Hensen N."/>
            <person name="Bonometti L."/>
            <person name="Westerberg I."/>
            <person name="Brannstrom I.O."/>
            <person name="Guillou S."/>
            <person name="Cros-Aarteil S."/>
            <person name="Calhoun S."/>
            <person name="Haridas S."/>
            <person name="Kuo A."/>
            <person name="Mondo S."/>
            <person name="Pangilinan J."/>
            <person name="Riley R."/>
            <person name="LaButti K."/>
            <person name="Andreopoulos B."/>
            <person name="Lipzen A."/>
            <person name="Chen C."/>
            <person name="Yan M."/>
            <person name="Daum C."/>
            <person name="Ng V."/>
            <person name="Clum A."/>
            <person name="Steindorff A."/>
            <person name="Ohm R.A."/>
            <person name="Martin F."/>
            <person name="Silar P."/>
            <person name="Natvig D.O."/>
            <person name="Lalanne C."/>
            <person name="Gautier V."/>
            <person name="Ament-Velasquez S.L."/>
            <person name="Kruys A."/>
            <person name="Hutchinson M.I."/>
            <person name="Powell A.J."/>
            <person name="Barry K."/>
            <person name="Miller A.N."/>
            <person name="Grigoriev I.V."/>
            <person name="Debuchy R."/>
            <person name="Gladieux P."/>
            <person name="Hiltunen Thoren M."/>
            <person name="Johannesson H."/>
        </authorList>
    </citation>
    <scope>NUCLEOTIDE SEQUENCE</scope>
    <source>
        <strain evidence="1">PSN309</strain>
    </source>
</reference>
<organism evidence="1 2">
    <name type="scientific">Podospora australis</name>
    <dbReference type="NCBI Taxonomy" id="1536484"/>
    <lineage>
        <taxon>Eukaryota</taxon>
        <taxon>Fungi</taxon>
        <taxon>Dikarya</taxon>
        <taxon>Ascomycota</taxon>
        <taxon>Pezizomycotina</taxon>
        <taxon>Sordariomycetes</taxon>
        <taxon>Sordariomycetidae</taxon>
        <taxon>Sordariales</taxon>
        <taxon>Podosporaceae</taxon>
        <taxon>Podospora</taxon>
    </lineage>
</organism>
<dbReference type="EMBL" id="MU864541">
    <property type="protein sequence ID" value="KAK4183547.1"/>
    <property type="molecule type" value="Genomic_DNA"/>
</dbReference>
<gene>
    <name evidence="1" type="ORF">QBC35DRAFT_393641</name>
</gene>
<keyword evidence="2" id="KW-1185">Reference proteome</keyword>
<dbReference type="AlphaFoldDB" id="A0AAN7AF39"/>
<evidence type="ECO:0000313" key="2">
    <source>
        <dbReference type="Proteomes" id="UP001302126"/>
    </source>
</evidence>
<proteinExistence type="predicted"/>
<sequence length="354" mass="39868">MTEAVKQLVIAANATTTTTTTTTTTESGGVNPPWGTLAIEQYLIQKWDWNSPLSVEKQRDKLVLAFIGEEFIALEFDPSATGGLMTRTPTPEEISIILEPWRPQKLRGIAARHWGQKDLARWGHSYYVLRTYYDGGAEHDAKLAAWLSESSSSDGMDVDDTSMIEDGLGIEPVDTWWQVLDDSLLFDLDTYHDADDWKAVYKILPELAAPLNDRTFDFAAAQEALIAKKPLKALVDSDFEEAVLEEAARKGNWLLILDKYAFENDEVRLLFRDAHGNVVKEIGAAVSTLGYLRMDYGRLRKSDLPWWTEAVEGDLYHVKDKRGRIMRANLAVMKAAFAPVPRRLEPQFDSWAGL</sequence>
<comment type="caution">
    <text evidence="1">The sequence shown here is derived from an EMBL/GenBank/DDBJ whole genome shotgun (WGS) entry which is preliminary data.</text>
</comment>
<name>A0AAN7AF39_9PEZI</name>
<reference evidence="1" key="2">
    <citation type="submission" date="2023-05" db="EMBL/GenBank/DDBJ databases">
        <authorList>
            <consortium name="Lawrence Berkeley National Laboratory"/>
            <person name="Steindorff A."/>
            <person name="Hensen N."/>
            <person name="Bonometti L."/>
            <person name="Westerberg I."/>
            <person name="Brannstrom I.O."/>
            <person name="Guillou S."/>
            <person name="Cros-Aarteil S."/>
            <person name="Calhoun S."/>
            <person name="Haridas S."/>
            <person name="Kuo A."/>
            <person name="Mondo S."/>
            <person name="Pangilinan J."/>
            <person name="Riley R."/>
            <person name="Labutti K."/>
            <person name="Andreopoulos B."/>
            <person name="Lipzen A."/>
            <person name="Chen C."/>
            <person name="Yanf M."/>
            <person name="Daum C."/>
            <person name="Ng V."/>
            <person name="Clum A."/>
            <person name="Ohm R."/>
            <person name="Martin F."/>
            <person name="Silar P."/>
            <person name="Natvig D."/>
            <person name="Lalanne C."/>
            <person name="Gautier V."/>
            <person name="Ament-Velasquez S.L."/>
            <person name="Kruys A."/>
            <person name="Hutchinson M.I."/>
            <person name="Powell A.J."/>
            <person name="Barry K."/>
            <person name="Miller A.N."/>
            <person name="Grigoriev I.V."/>
            <person name="Debuchy R."/>
            <person name="Gladieux P."/>
            <person name="Thoren M.H."/>
            <person name="Johannesson H."/>
        </authorList>
    </citation>
    <scope>NUCLEOTIDE SEQUENCE</scope>
    <source>
        <strain evidence="1">PSN309</strain>
    </source>
</reference>
<dbReference type="Proteomes" id="UP001302126">
    <property type="component" value="Unassembled WGS sequence"/>
</dbReference>
<evidence type="ECO:0000313" key="1">
    <source>
        <dbReference type="EMBL" id="KAK4183547.1"/>
    </source>
</evidence>